<dbReference type="EMBL" id="FNEE01000006">
    <property type="protein sequence ID" value="SDJ45511.1"/>
    <property type="molecule type" value="Genomic_DNA"/>
</dbReference>
<keyword evidence="3" id="KW-1185">Reference proteome</keyword>
<dbReference type="Pfam" id="PF07883">
    <property type="entry name" value="Cupin_2"/>
    <property type="match status" value="1"/>
</dbReference>
<dbReference type="PANTHER" id="PTHR36440:SF1">
    <property type="entry name" value="PUTATIVE (AFU_ORTHOLOGUE AFUA_8G07350)-RELATED"/>
    <property type="match status" value="1"/>
</dbReference>
<reference evidence="3" key="1">
    <citation type="submission" date="2016-10" db="EMBL/GenBank/DDBJ databases">
        <authorList>
            <person name="Varghese N."/>
            <person name="Submissions S."/>
        </authorList>
    </citation>
    <scope>NUCLEOTIDE SEQUENCE [LARGE SCALE GENOMIC DNA]</scope>
    <source>
        <strain evidence="3">CGMCC 1.11022</strain>
    </source>
</reference>
<evidence type="ECO:0000259" key="1">
    <source>
        <dbReference type="Pfam" id="PF07883"/>
    </source>
</evidence>
<proteinExistence type="predicted"/>
<name>A0A1G8TVH8_9HYPH</name>
<protein>
    <submittedName>
        <fullName evidence="2">Cupin domain protein</fullName>
    </submittedName>
</protein>
<dbReference type="Gene3D" id="2.60.120.10">
    <property type="entry name" value="Jelly Rolls"/>
    <property type="match status" value="1"/>
</dbReference>
<dbReference type="SUPFAM" id="SSF51182">
    <property type="entry name" value="RmlC-like cupins"/>
    <property type="match status" value="1"/>
</dbReference>
<dbReference type="InterPro" id="IPR053146">
    <property type="entry name" value="QDO-like"/>
</dbReference>
<gene>
    <name evidence="2" type="ORF">SAMN05428953_106195</name>
</gene>
<dbReference type="InterPro" id="IPR011051">
    <property type="entry name" value="RmlC_Cupin_sf"/>
</dbReference>
<feature type="domain" description="Cupin type-2" evidence="1">
    <location>
        <begin position="46"/>
        <end position="115"/>
    </location>
</feature>
<dbReference type="RefSeq" id="WP_167366429.1">
    <property type="nucleotide sequence ID" value="NZ_FNEE01000006.1"/>
</dbReference>
<dbReference type="PANTHER" id="PTHR36440">
    <property type="entry name" value="PUTATIVE (AFU_ORTHOLOGUE AFUA_8G07350)-RELATED"/>
    <property type="match status" value="1"/>
</dbReference>
<dbReference type="AlphaFoldDB" id="A0A1G8TVH8"/>
<accession>A0A1G8TVH8</accession>
<evidence type="ECO:0000313" key="2">
    <source>
        <dbReference type="EMBL" id="SDJ45511.1"/>
    </source>
</evidence>
<organism evidence="2 3">
    <name type="scientific">Mesorhizobium muleiense</name>
    <dbReference type="NCBI Taxonomy" id="1004279"/>
    <lineage>
        <taxon>Bacteria</taxon>
        <taxon>Pseudomonadati</taxon>
        <taxon>Pseudomonadota</taxon>
        <taxon>Alphaproteobacteria</taxon>
        <taxon>Hyphomicrobiales</taxon>
        <taxon>Phyllobacteriaceae</taxon>
        <taxon>Mesorhizobium</taxon>
    </lineage>
</organism>
<dbReference type="InterPro" id="IPR014710">
    <property type="entry name" value="RmlC-like_jellyroll"/>
</dbReference>
<evidence type="ECO:0000313" key="3">
    <source>
        <dbReference type="Proteomes" id="UP000198894"/>
    </source>
</evidence>
<dbReference type="Proteomes" id="UP000198894">
    <property type="component" value="Unassembled WGS sequence"/>
</dbReference>
<sequence>MLDTAVSEHAGHLVDPYNVETLDVLGPVVQFLTPPRDDEPCVMRGTIPPGVIVPLHSHADPETFIQMSGEIERLSQSPEGFVWVSIRPGDIFHVPGGAKHAFRNLSTGPAVMILVSTSTIGRFFREIGKPITGESRHSDPPSADAMQHFLKTAAAYGYWNATPEENASVGLSSTPR</sequence>
<dbReference type="InterPro" id="IPR013096">
    <property type="entry name" value="Cupin_2"/>
</dbReference>